<organism evidence="2 3">
    <name type="scientific">Legionella steelei</name>
    <dbReference type="NCBI Taxonomy" id="947033"/>
    <lineage>
        <taxon>Bacteria</taxon>
        <taxon>Pseudomonadati</taxon>
        <taxon>Pseudomonadota</taxon>
        <taxon>Gammaproteobacteria</taxon>
        <taxon>Legionellales</taxon>
        <taxon>Legionellaceae</taxon>
        <taxon>Legionella</taxon>
    </lineage>
</organism>
<dbReference type="OrthoDB" id="5705898at2"/>
<accession>A0A0W0ZHL3</accession>
<comment type="caution">
    <text evidence="2">The sequence shown here is derived from an EMBL/GenBank/DDBJ whole genome shotgun (WGS) entry which is preliminary data.</text>
</comment>
<dbReference type="Proteomes" id="UP000054926">
    <property type="component" value="Unassembled WGS sequence"/>
</dbReference>
<protein>
    <submittedName>
        <fullName evidence="2">Uncharacterized protein</fullName>
    </submittedName>
</protein>
<dbReference type="STRING" id="947033.Lste_2034"/>
<gene>
    <name evidence="2" type="ORF">Lste_2034</name>
</gene>
<feature type="coiled-coil region" evidence="1">
    <location>
        <begin position="231"/>
        <end position="258"/>
    </location>
</feature>
<evidence type="ECO:0000313" key="2">
    <source>
        <dbReference type="EMBL" id="KTD68876.1"/>
    </source>
</evidence>
<name>A0A0W0ZHL3_9GAMM</name>
<keyword evidence="1" id="KW-0175">Coiled coil</keyword>
<dbReference type="EMBL" id="LNYY01000019">
    <property type="protein sequence ID" value="KTD68876.1"/>
    <property type="molecule type" value="Genomic_DNA"/>
</dbReference>
<sequence>MDSKIDSLALALKQSFLGIFPRRTHIDDYTAVKARIKKELKIELTVKEIDQISFFIIRCICNAQNQDSGLQCVHPVQAKTIAMNSKTLLLEELQYETSQKMDSDIANQVMRIVVEAMLQFKAPTIFVKNTISWRSKMVWGDKTYESKKSQLESLLKRELLKEEFYLIAEAWFHYMVFVEDLRSPDNYTKEKIKELRTTLNARIIHLEGVVNSSKEIIEQVRDIDRFPEIDIEAEERSLLDAQSKLDESKALAERLRQDNGYELSINHIQEKAYFSAFFLGELLGLHKREYNKDGNPLLTFLDILTGWTDSQMDKEGTRKRISKSYSKYKQFKLNPNTKPLIDRLLRCHQEQGVSLNIILKEFQSHLLKLSIKPRTTSIAPDA</sequence>
<evidence type="ECO:0000313" key="3">
    <source>
        <dbReference type="Proteomes" id="UP000054926"/>
    </source>
</evidence>
<keyword evidence="3" id="KW-1185">Reference proteome</keyword>
<dbReference type="AlphaFoldDB" id="A0A0W0ZHL3"/>
<dbReference type="PATRIC" id="fig|947033.5.peg.2158"/>
<proteinExistence type="predicted"/>
<dbReference type="RefSeq" id="WP_058510929.1">
    <property type="nucleotide sequence ID" value="NZ_LNYY01000019.1"/>
</dbReference>
<reference evidence="2 3" key="1">
    <citation type="submission" date="2015-11" db="EMBL/GenBank/DDBJ databases">
        <title>Genomic analysis of 38 Legionella species identifies large and diverse effector repertoires.</title>
        <authorList>
            <person name="Burstein D."/>
            <person name="Amaro F."/>
            <person name="Zusman T."/>
            <person name="Lifshitz Z."/>
            <person name="Cohen O."/>
            <person name="Gilbert J.A."/>
            <person name="Pupko T."/>
            <person name="Shuman H.A."/>
            <person name="Segal G."/>
        </authorList>
    </citation>
    <scope>NUCLEOTIDE SEQUENCE [LARGE SCALE GENOMIC DNA]</scope>
    <source>
        <strain evidence="2 3">IMVS3376</strain>
    </source>
</reference>
<evidence type="ECO:0000256" key="1">
    <source>
        <dbReference type="SAM" id="Coils"/>
    </source>
</evidence>